<feature type="region of interest" description="Disordered" evidence="1">
    <location>
        <begin position="194"/>
        <end position="225"/>
    </location>
</feature>
<evidence type="ECO:0000256" key="1">
    <source>
        <dbReference type="SAM" id="MobiDB-lite"/>
    </source>
</evidence>
<dbReference type="Pfam" id="PF20167">
    <property type="entry name" value="Transposase_32"/>
    <property type="match status" value="1"/>
</dbReference>
<protein>
    <recommendedName>
        <fullName evidence="2">Putative plant transposon protein domain-containing protein</fullName>
    </recommendedName>
</protein>
<reference evidence="3 4" key="1">
    <citation type="submission" date="2024-02" db="EMBL/GenBank/DDBJ databases">
        <authorList>
            <person name="Vignale AGUSTIN F."/>
            <person name="Sosa J E."/>
            <person name="Modenutti C."/>
        </authorList>
    </citation>
    <scope>NUCLEOTIDE SEQUENCE [LARGE SCALE GENOMIC DNA]</scope>
</reference>
<dbReference type="EMBL" id="CAUOFW020005169">
    <property type="protein sequence ID" value="CAK9168907.1"/>
    <property type="molecule type" value="Genomic_DNA"/>
</dbReference>
<evidence type="ECO:0000313" key="3">
    <source>
        <dbReference type="EMBL" id="CAK9168907.1"/>
    </source>
</evidence>
<sequence length="389" mass="44261">MKRKKSYNDPPSGPSLKKKCDRKFKSLVRKVSFEVTPDLVSKILGVRRPFAHNNTLTYPFNNSKYIPKLEDVYTEMEGIPNNFSESVADPLFFQQHLTLKYMMLNLIVGYNIRPIGHNADFGLDQVHLLYAIGTSMWIDIPCLIIDEFISVHSRKDRRKCLPFLILISKIIEDCGVVIHSSDAYSTPMNPIYGGTTKKSLGKGKNKKTQPQQSLGKGKNKKTRPQVEIQNDVAPEDNIAAQEVPNSSTGGLPPLDDRFSLFGALLARMGRKMEEFENTQNEIKESLKVIDSRLDRIDNREANGIADFLASYVVQTEISTKFSVNRVLPVARRMLLHQDQSSLPKARIRQNVIAEQMKIGMDWYARMKMAEWSRCFAIVCSMYWCSLLSS</sequence>
<comment type="caution">
    <text evidence="3">The sequence shown here is derived from an EMBL/GenBank/DDBJ whole genome shotgun (WGS) entry which is preliminary data.</text>
</comment>
<keyword evidence="4" id="KW-1185">Reference proteome</keyword>
<evidence type="ECO:0000259" key="2">
    <source>
        <dbReference type="Pfam" id="PF20167"/>
    </source>
</evidence>
<proteinExistence type="predicted"/>
<gene>
    <name evidence="3" type="ORF">ILEXP_LOCUS38322</name>
</gene>
<dbReference type="AlphaFoldDB" id="A0ABC8THJ6"/>
<name>A0ABC8THJ6_9AQUA</name>
<accession>A0ABC8THJ6</accession>
<dbReference type="InterPro" id="IPR046796">
    <property type="entry name" value="Transposase_32_dom"/>
</dbReference>
<organism evidence="3 4">
    <name type="scientific">Ilex paraguariensis</name>
    <name type="common">yerba mate</name>
    <dbReference type="NCBI Taxonomy" id="185542"/>
    <lineage>
        <taxon>Eukaryota</taxon>
        <taxon>Viridiplantae</taxon>
        <taxon>Streptophyta</taxon>
        <taxon>Embryophyta</taxon>
        <taxon>Tracheophyta</taxon>
        <taxon>Spermatophyta</taxon>
        <taxon>Magnoliopsida</taxon>
        <taxon>eudicotyledons</taxon>
        <taxon>Gunneridae</taxon>
        <taxon>Pentapetalae</taxon>
        <taxon>asterids</taxon>
        <taxon>campanulids</taxon>
        <taxon>Aquifoliales</taxon>
        <taxon>Aquifoliaceae</taxon>
        <taxon>Ilex</taxon>
    </lineage>
</organism>
<evidence type="ECO:0000313" key="4">
    <source>
        <dbReference type="Proteomes" id="UP001642360"/>
    </source>
</evidence>
<feature type="domain" description="Putative plant transposon protein" evidence="2">
    <location>
        <begin position="18"/>
        <end position="176"/>
    </location>
</feature>
<dbReference type="Proteomes" id="UP001642360">
    <property type="component" value="Unassembled WGS sequence"/>
</dbReference>